<keyword evidence="2" id="KW-1185">Reference proteome</keyword>
<name>A0A2K8QL25_9GAMM</name>
<sequence>MPRHHASRGILVLESPWELDEHDANRSSVVPFIEGIAKVAGDTEVYYANFYDKKSFRTALHCLCKIPFKNIIIYVAAHGQGKKLGGTHIRDVLVPVGELSHHFNITGLLLGACFVGAHTDLMETFTSGNYLRWCAGYASETEWLTGTLIDCAIINQMLSLKKSAFADRDTIVENLALAISPFHDKYAIGRDTHGKPMPLRDAFQCVVQPSGQGHKPRTVSDKIFQRAGQLRRQEVE</sequence>
<dbReference type="OrthoDB" id="8753706at2"/>
<evidence type="ECO:0000313" key="1">
    <source>
        <dbReference type="EMBL" id="ATZ94203.1"/>
    </source>
</evidence>
<dbReference type="EMBL" id="CP025003">
    <property type="protein sequence ID" value="ATZ94203.1"/>
    <property type="molecule type" value="Genomic_DNA"/>
</dbReference>
<evidence type="ECO:0000313" key="2">
    <source>
        <dbReference type="Proteomes" id="UP000231901"/>
    </source>
</evidence>
<gene>
    <name evidence="1" type="ORF">CVE23_09640</name>
</gene>
<organism evidence="1 2">
    <name type="scientific">Dickeya fangzhongdai</name>
    <dbReference type="NCBI Taxonomy" id="1778540"/>
    <lineage>
        <taxon>Bacteria</taxon>
        <taxon>Pseudomonadati</taxon>
        <taxon>Pseudomonadota</taxon>
        <taxon>Gammaproteobacteria</taxon>
        <taxon>Enterobacterales</taxon>
        <taxon>Pectobacteriaceae</taxon>
        <taxon>Dickeya</taxon>
    </lineage>
</organism>
<reference evidence="2" key="1">
    <citation type="journal article" date="2018" name="Genome Announc.">
        <title>Complete genome sequence of a Dickeya fangzhongdai type strain causing bleeding canker of pear tree trunks.</title>
        <authorList>
            <person name="Zhao Y."/>
            <person name="Tian Y."/>
            <person name="Li X."/>
            <person name="Hu B."/>
        </authorList>
    </citation>
    <scope>NUCLEOTIDE SEQUENCE [LARGE SCALE GENOMIC DNA]</scope>
    <source>
        <strain evidence="2">DSM 101947</strain>
    </source>
</reference>
<protein>
    <submittedName>
        <fullName evidence="1">Uncharacterized protein</fullName>
    </submittedName>
</protein>
<dbReference type="GeneID" id="66564592"/>
<accession>A0A2K8QL25</accession>
<proteinExistence type="predicted"/>
<dbReference type="AlphaFoldDB" id="A0A2K8QL25"/>
<dbReference type="Proteomes" id="UP000231901">
    <property type="component" value="Chromosome"/>
</dbReference>
<dbReference type="RefSeq" id="WP_038918805.1">
    <property type="nucleotide sequence ID" value="NZ_BMJF01000001.1"/>
</dbReference>
<dbReference type="KEGG" id="dfn:CVE23_09640"/>